<feature type="signal peptide" evidence="1">
    <location>
        <begin position="1"/>
        <end position="19"/>
    </location>
</feature>
<comment type="caution">
    <text evidence="2">The sequence shown here is derived from an EMBL/GenBank/DDBJ whole genome shotgun (WGS) entry which is preliminary data.</text>
</comment>
<dbReference type="AlphaFoldDB" id="A0A1E1KM81"/>
<evidence type="ECO:0000313" key="2">
    <source>
        <dbReference type="EMBL" id="CZS99123.1"/>
    </source>
</evidence>
<dbReference type="EMBL" id="FJUW01000016">
    <property type="protein sequence ID" value="CZS99123.1"/>
    <property type="molecule type" value="Genomic_DNA"/>
</dbReference>
<evidence type="ECO:0000313" key="3">
    <source>
        <dbReference type="Proteomes" id="UP000178129"/>
    </source>
</evidence>
<gene>
    <name evidence="2" type="ORF">RCO7_00461</name>
</gene>
<protein>
    <submittedName>
        <fullName evidence="2">Uncharacterized protein</fullName>
    </submittedName>
</protein>
<keyword evidence="1" id="KW-0732">Signal</keyword>
<organism evidence="2 3">
    <name type="scientific">Rhynchosporium graminicola</name>
    <dbReference type="NCBI Taxonomy" id="2792576"/>
    <lineage>
        <taxon>Eukaryota</taxon>
        <taxon>Fungi</taxon>
        <taxon>Dikarya</taxon>
        <taxon>Ascomycota</taxon>
        <taxon>Pezizomycotina</taxon>
        <taxon>Leotiomycetes</taxon>
        <taxon>Helotiales</taxon>
        <taxon>Ploettnerulaceae</taxon>
        <taxon>Rhynchosporium</taxon>
    </lineage>
</organism>
<keyword evidence="3" id="KW-1185">Reference proteome</keyword>
<feature type="chain" id="PRO_5009446136" evidence="1">
    <location>
        <begin position="20"/>
        <end position="145"/>
    </location>
</feature>
<dbReference type="Proteomes" id="UP000178129">
    <property type="component" value="Unassembled WGS sequence"/>
</dbReference>
<reference evidence="3" key="1">
    <citation type="submission" date="2016-03" db="EMBL/GenBank/DDBJ databases">
        <authorList>
            <person name="Ploux O."/>
        </authorList>
    </citation>
    <scope>NUCLEOTIDE SEQUENCE [LARGE SCALE GENOMIC DNA]</scope>
    <source>
        <strain evidence="3">UK7</strain>
    </source>
</reference>
<name>A0A1E1KM81_9HELO</name>
<sequence length="145" mass="16009">MISLRSLVTVFAIALPVLAADTLVRSACTCIGPNTTAYRYAIDYYNGRLEKSWKAVSLCSGPPDYCSLDPTSIGRFCSSDKRFCYRFRNSGGDIYSLDGKDVRTPSHKHAVAVSSGCEEFCGGLKEEARQHQVLAQGFFIRPAYF</sequence>
<proteinExistence type="predicted"/>
<accession>A0A1E1KM81</accession>
<evidence type="ECO:0000256" key="1">
    <source>
        <dbReference type="SAM" id="SignalP"/>
    </source>
</evidence>
<dbReference type="InParanoid" id="A0A1E1KM81"/>